<dbReference type="PANTHER" id="PTHR16423:SF3">
    <property type="entry name" value="TREM-LIKE TRANSCRIPT 2 PROTEIN"/>
    <property type="match status" value="1"/>
</dbReference>
<keyword evidence="1 6" id="KW-0732">Signal</keyword>
<dbReference type="InterPro" id="IPR036179">
    <property type="entry name" value="Ig-like_dom_sf"/>
</dbReference>
<feature type="transmembrane region" description="Helical" evidence="5">
    <location>
        <begin position="262"/>
        <end position="286"/>
    </location>
</feature>
<feature type="chain" id="PRO_5046490690" evidence="6">
    <location>
        <begin position="29"/>
        <end position="323"/>
    </location>
</feature>
<feature type="signal peptide" evidence="6">
    <location>
        <begin position="1"/>
        <end position="28"/>
    </location>
</feature>
<reference evidence="9" key="1">
    <citation type="submission" date="2025-08" db="UniProtKB">
        <authorList>
            <consortium name="RefSeq"/>
        </authorList>
    </citation>
    <scope>IDENTIFICATION</scope>
</reference>
<evidence type="ECO:0000313" key="8">
    <source>
        <dbReference type="Proteomes" id="UP001652624"/>
    </source>
</evidence>
<evidence type="ECO:0000256" key="4">
    <source>
        <dbReference type="SAM" id="MobiDB-lite"/>
    </source>
</evidence>
<keyword evidence="5" id="KW-0812">Transmembrane</keyword>
<keyword evidence="5" id="KW-0472">Membrane</keyword>
<proteinExistence type="predicted"/>
<sequence length="323" mass="36084">MIDPHLDGAMDPTFPLLLLLWLQGRVSGIPTEQVYSKVRHFEGETLTVQCNFKHRKNHFGDKIWCKVRRRKCESGFTRVWAPEPRYLLQEDIKAKVVNITMAALMLQDSGKYWCMRNISGTLYPLMGFWLEVSAAPTTKRTTSLELQTSILKNDIIITSVQVPTSSPLTTTELMFTPELLTLSSTASGTIRLSSVAGSSFSTTRSSITGPQRTAEPQTVTATHSSISLPPTSSQAGSTTTGMCHTSRSLLNKLAPTRNQDSYATVLMAMLTLLPVPLMLIVVYGFWKKRHMGSYNICRVPVRTWKEPPGRPQPPWKFVCSEDT</sequence>
<dbReference type="Gene3D" id="2.60.40.10">
    <property type="entry name" value="Immunoglobulins"/>
    <property type="match status" value="1"/>
</dbReference>
<evidence type="ECO:0000313" key="9">
    <source>
        <dbReference type="RefSeq" id="XP_060045763.1"/>
    </source>
</evidence>
<keyword evidence="3" id="KW-0393">Immunoglobulin domain</keyword>
<dbReference type="GeneID" id="103119477"/>
<evidence type="ECO:0000256" key="5">
    <source>
        <dbReference type="SAM" id="Phobius"/>
    </source>
</evidence>
<feature type="domain" description="Immunoglobulin V-set" evidence="7">
    <location>
        <begin position="40"/>
        <end position="132"/>
    </location>
</feature>
<organism evidence="8 9">
    <name type="scientific">Erinaceus europaeus</name>
    <name type="common">Western European hedgehog</name>
    <dbReference type="NCBI Taxonomy" id="9365"/>
    <lineage>
        <taxon>Eukaryota</taxon>
        <taxon>Metazoa</taxon>
        <taxon>Chordata</taxon>
        <taxon>Craniata</taxon>
        <taxon>Vertebrata</taxon>
        <taxon>Euteleostomi</taxon>
        <taxon>Mammalia</taxon>
        <taxon>Eutheria</taxon>
        <taxon>Laurasiatheria</taxon>
        <taxon>Eulipotyphla</taxon>
        <taxon>Erinaceidae</taxon>
        <taxon>Erinaceinae</taxon>
        <taxon>Erinaceus</taxon>
    </lineage>
</organism>
<accession>A0ABM3XAB6</accession>
<feature type="region of interest" description="Disordered" evidence="4">
    <location>
        <begin position="200"/>
        <end position="241"/>
    </location>
</feature>
<keyword evidence="5" id="KW-1133">Transmembrane helix</keyword>
<name>A0ABM3XAB6_ERIEU</name>
<evidence type="ECO:0000256" key="1">
    <source>
        <dbReference type="ARBA" id="ARBA00022729"/>
    </source>
</evidence>
<dbReference type="InterPro" id="IPR013106">
    <property type="entry name" value="Ig_V-set"/>
</dbReference>
<keyword evidence="8" id="KW-1185">Reference proteome</keyword>
<dbReference type="InterPro" id="IPR052314">
    <property type="entry name" value="Immune_rcpt_domain"/>
</dbReference>
<evidence type="ECO:0000256" key="3">
    <source>
        <dbReference type="ARBA" id="ARBA00023319"/>
    </source>
</evidence>
<evidence type="ECO:0000256" key="6">
    <source>
        <dbReference type="SAM" id="SignalP"/>
    </source>
</evidence>
<gene>
    <name evidence="9" type="primary">TREML2</name>
</gene>
<dbReference type="Proteomes" id="UP001652624">
    <property type="component" value="Chromosome 4"/>
</dbReference>
<evidence type="ECO:0000256" key="2">
    <source>
        <dbReference type="ARBA" id="ARBA00023157"/>
    </source>
</evidence>
<protein>
    <submittedName>
        <fullName evidence="9">Trem-like transcript 2 protein</fullName>
    </submittedName>
</protein>
<dbReference type="SUPFAM" id="SSF48726">
    <property type="entry name" value="Immunoglobulin"/>
    <property type="match status" value="1"/>
</dbReference>
<evidence type="ECO:0000259" key="7">
    <source>
        <dbReference type="Pfam" id="PF07686"/>
    </source>
</evidence>
<dbReference type="RefSeq" id="XP_060045763.1">
    <property type="nucleotide sequence ID" value="XM_060189780.1"/>
</dbReference>
<dbReference type="InterPro" id="IPR013783">
    <property type="entry name" value="Ig-like_fold"/>
</dbReference>
<keyword evidence="2" id="KW-1015">Disulfide bond</keyword>
<dbReference type="PANTHER" id="PTHR16423">
    <property type="entry name" value="TREM-LIKE TRANSCRIPT PROTEIN"/>
    <property type="match status" value="1"/>
</dbReference>
<dbReference type="Pfam" id="PF07686">
    <property type="entry name" value="V-set"/>
    <property type="match status" value="1"/>
</dbReference>